<dbReference type="RefSeq" id="WP_146237590.1">
    <property type="nucleotide sequence ID" value="NZ_QKLZ01000016.1"/>
</dbReference>
<evidence type="ECO:0000259" key="6">
    <source>
        <dbReference type="Pfam" id="PF16656"/>
    </source>
</evidence>
<dbReference type="Gene3D" id="2.60.40.380">
    <property type="entry name" value="Purple acid phosphatase-like, N-terminal"/>
    <property type="match status" value="1"/>
</dbReference>
<dbReference type="InterPro" id="IPR008963">
    <property type="entry name" value="Purple_acid_Pase-like_N"/>
</dbReference>
<evidence type="ECO:0000256" key="3">
    <source>
        <dbReference type="SAM" id="SignalP"/>
    </source>
</evidence>
<dbReference type="SUPFAM" id="SSF49899">
    <property type="entry name" value="Concanavalin A-like lectins/glucanases"/>
    <property type="match status" value="1"/>
</dbReference>
<dbReference type="SUPFAM" id="SSF56300">
    <property type="entry name" value="Metallo-dependent phosphatases"/>
    <property type="match status" value="2"/>
</dbReference>
<keyword evidence="1 3" id="KW-0732">Signal</keyword>
<dbReference type="InterPro" id="IPR029052">
    <property type="entry name" value="Metallo-depent_PP-like"/>
</dbReference>
<organism evidence="7 8">
    <name type="scientific">Georgenia satyanarayanai</name>
    <dbReference type="NCBI Taxonomy" id="860221"/>
    <lineage>
        <taxon>Bacteria</taxon>
        <taxon>Bacillati</taxon>
        <taxon>Actinomycetota</taxon>
        <taxon>Actinomycetes</taxon>
        <taxon>Micrococcales</taxon>
        <taxon>Bogoriellaceae</taxon>
        <taxon>Georgenia</taxon>
    </lineage>
</organism>
<proteinExistence type="predicted"/>
<dbReference type="Pfam" id="PF10102">
    <property type="entry name" value="DUF2341"/>
    <property type="match status" value="1"/>
</dbReference>
<evidence type="ECO:0000259" key="4">
    <source>
        <dbReference type="Pfam" id="PF00149"/>
    </source>
</evidence>
<dbReference type="InterPro" id="IPR006626">
    <property type="entry name" value="PbH1"/>
</dbReference>
<reference evidence="7 8" key="1">
    <citation type="submission" date="2016-10" db="EMBL/GenBank/DDBJ databases">
        <authorList>
            <person name="Cai Z."/>
        </authorList>
    </citation>
    <scope>NUCLEOTIDE SEQUENCE [LARGE SCALE GENOMIC DNA]</scope>
    <source>
        <strain evidence="7 8">CGMCC 1.10826</strain>
    </source>
</reference>
<evidence type="ECO:0000259" key="5">
    <source>
        <dbReference type="Pfam" id="PF10102"/>
    </source>
</evidence>
<dbReference type="EMBL" id="UETB01000016">
    <property type="protein sequence ID" value="SSA46378.1"/>
    <property type="molecule type" value="Genomic_DNA"/>
</dbReference>
<dbReference type="Pfam" id="PF00149">
    <property type="entry name" value="Metallophos"/>
    <property type="match status" value="2"/>
</dbReference>
<feature type="chain" id="PRO_5030061962" description="DUF2341 domain-containing protein" evidence="3">
    <location>
        <begin position="31"/>
        <end position="2677"/>
    </location>
</feature>
<dbReference type="GO" id="GO:0046872">
    <property type="term" value="F:metal ion binding"/>
    <property type="evidence" value="ECO:0007669"/>
    <property type="project" value="InterPro"/>
</dbReference>
<dbReference type="SMART" id="SM00710">
    <property type="entry name" value="PbH1"/>
    <property type="match status" value="6"/>
</dbReference>
<dbReference type="InterPro" id="IPR051918">
    <property type="entry name" value="STPP_CPPED1"/>
</dbReference>
<dbReference type="GO" id="GO:0003993">
    <property type="term" value="F:acid phosphatase activity"/>
    <property type="evidence" value="ECO:0007669"/>
    <property type="project" value="InterPro"/>
</dbReference>
<accession>A0A2Y9ASU5</accession>
<feature type="domain" description="Purple acid phosphatase N-terminal" evidence="6">
    <location>
        <begin position="1037"/>
        <end position="1130"/>
    </location>
</feature>
<dbReference type="InterPro" id="IPR011050">
    <property type="entry name" value="Pectin_lyase_fold/virulence"/>
</dbReference>
<dbReference type="InterPro" id="IPR004843">
    <property type="entry name" value="Calcineurin-like_PHP"/>
</dbReference>
<sequence length="2677" mass="284768">MPLRTLARRLLSLVLVSAFALTLVTPVASAAEPLEGIAGSGTEEDPYLLASAGDLLAVTEAINTATAEYGGRHYRLAADIDLDGASFPGIDRFEGVLDGAGHRIAHLTYGEGADGHRGLIRQLDGGTVRDLTIDGLTVHVEEQLRVAGIAVNATGGAVVEGNSVINADLSTGQQYVAAFVNDAREGVSVRDNWAHGSFTSERYPSAVVGYARYDVDIERNLVEAVVTATGNQAVGGMVLGYTGAYSKENAESHVRRNVLLDGAVTWHDGQDRLASGRVLGHVRSPGYVIEDNLANETITVGGERPEAPGEGNKHGTDTAPQLLAQQQTYTNLGWDLEQAWRWDTELSQPVPARAAQDLVLDELPVPVDPRPEQPEEPVDPDEPAPSLPDIAGDGTADAPFRIATAADLRTVADAINGDNAQYGGLHYVLAANIDFAGGAFAGIDEFRGVLDGAGHKIFNITYGPGADSDERALFRSLTGATVKNLTLDGVRAAVTQASQVAGITINATGGTVIDGNSVINAELSSGHQYVAAIAANAQRGVTVTNNWVQGSFRSARYPAAVVGYGRYGVEIRNNLVDAHVTAGGSRAHGGMLLSYQGAYNENDPGRVSENVLLGGKVDWRGASTVEAGRVLGIFRDEGFVVENNLANETITVGSERPDAPGAGNQHGTDTAPELLAQQQTYEDLGWDFESQWRWDEGLGHPVPHRAFLLGEGSESAPFEIRTPSDLEFLAERINGGDQSLLGGTHVQLLGDLDLTGREPFEGINTFDGVLDGRGHTITGLTYGPSEASASLGLVRDLSGTVRNVTLDGVRADGGDRTEPVAGLAVTLAGTADSPARVERVQLVDVELSAPAADVAGGVAATATNAVVVRNTVDVSVTAARAAGGVLGTLGNGVDVTLNLVEAAVTVLTDGGAGTEGVDAGLVGAVPGTGSTITRNVALGGVVDYIGAIDGFVGRIAGYTGHDGWTAEENLANVEITIGGETVTGPGTKNQHGTDATPAQLADKATYEQLGWSFTDDWRWDPDAGRPLLKYVLPEEYPNRITTTFYGDPATQRAFTWYHSIATDAPAVLLSTDAGFAPDATELVPATQHDSAHGETVHQAVATGLEPGTTYHYRVGDSVSEVWSATGTFRTPTGEGDFTFIDLTDTQAKASTEAELAAGTMRKALAAVPEAEFMLHNGDVVQDGDVEQDWVDMLGAAQDSLLATTIAPASGNHDMAPQAFVDHFMLEHPGGQDTTTGAYYSYTYNGAHFMVLNTNEDAEQAITDEQLAWLEQDAAAAREAGADWLVLTMHKGVYTAGNHADDSDILAMRDVLVPVIDELEIDLVLQGHDHYMSRTQVLEHDPDGVEGAGVVEMTRITEVVNGQRIEYHLDPEGTIYFMPNTAGAKHYRQIDETEHFDLEAYLRLFDRLGTPRAGTVETFTSVDVTEERLTVEVFQIRDGGAPTRVEGFGIDRQISPVEELLAALPDPADATLDDAAAVTAARAAVDELTRDQQRGLTGLGALTALELRMRELAGLVSTDGDVVAWADPEATSRQAIEVRNDTRRDFTDAPVRLTIAGTPDVAADELTFTSADGAPLSHEVEHWEPGATSTVWIRLPLLAAESTTSVWAYYGGGDATNDPTDVWSGGYALVEHFTQDTAAGEQRVDSTGQHTGTLVGADLIATPTDGGTLESRFAGSRLQYPGDVGGGFGTLTVSGVYSFTPEDLAALEGGDGAIVAKQRVGADAAFFHGVAPDGSVKAYRGGSTPTVQVPADGKPHLVTQVYDGMTSAVFVDGVEQYQGQDERSFTASDHGVLTTIGDVDSGDGTLAAPFHGSIDEVQIAGFGFLPEFEAFRHANYVGDAVTYGARVERGDEPLSLVVGGPAGGTEVEAGPVTFSGSLSERAVVTATVAGREVLSATVDAGSFTLDVPVFATGSQGVTLSARSVSDGDEVSGSVVVDLVVTDTVAPAAPAVEESGVEPGATEVTLSATPRTGQPEPVEVTFHANEAVAVDEGNVVVRTGATEDRVPTALAPDSGEVAGELLPTTVGEDANPFQIYEITLTEEQAAEEELHLSWSGTGDDRRVSAWVFDHGAGEWLLKDSDHDADGGEVALDVTARAQENVVSDDGTVHLLVWRGLVEEPWGDRVHEQYPDGADFDWAFNHVPDTQLYAEATPWMMLDMFEHLVANADERKTELVLHAGDWVNREYLDDEYQWSDTIRGAELLEEAELPYMVSWGNHDYSLERNGRLMLQKYFPMSRFEQSVEGTPFEFGGSHDIDNFYYTANIDGADLLVLAVGFWSAEDDDAPGLAWAQDVIEAHPDHTIILSTHHHLVARYPDAPFSNQRINDLLVDPYPNVVLTLSGHNSGSFVTARETDHGTQSYGILTDYQTRPWGGHEFYKNISVDAENGLLYINTYSPWLDAWTSDGRWHSPISEDKVPGFHGDDSENFVLELDLGGEQRRTLAASALTLAVGTPAQVGEPVTVVGPETATVPLTGIEPGTTYEWYVDVADDGGNVTRSATRQLVVAAAEPEEPTEEPTDPSEPEEPTEEPTDPTDPEEPTDPTEEPTDPTDPTDPEEPGQPQPDRRTAEFHLSNSWAGSTDVHFMYGRWVDEVLIGDWDGNGKDTIAVRRGNRFHVSNAQQGGDADVVITYGRPGDVILVGDWDGDGTDTFAVRRGAEYHVKNSLRGGDADVVFHYGREA</sequence>
<dbReference type="OrthoDB" id="3187809at2"/>
<evidence type="ECO:0000313" key="8">
    <source>
        <dbReference type="Proteomes" id="UP000250222"/>
    </source>
</evidence>
<feature type="domain" description="DUF2341" evidence="5">
    <location>
        <begin position="1564"/>
        <end position="1621"/>
    </location>
</feature>
<name>A0A2Y9ASU5_9MICO</name>
<dbReference type="SUPFAM" id="SSF51126">
    <property type="entry name" value="Pectin lyase-like"/>
    <property type="match status" value="1"/>
</dbReference>
<dbReference type="Gene3D" id="2.160.20.110">
    <property type="match status" value="3"/>
</dbReference>
<protein>
    <recommendedName>
        <fullName evidence="9">DUF2341 domain-containing protein</fullName>
    </recommendedName>
</protein>
<dbReference type="InterPro" id="IPR013320">
    <property type="entry name" value="ConA-like_dom_sf"/>
</dbReference>
<feature type="domain" description="Calcineurin-like phosphoesterase" evidence="4">
    <location>
        <begin position="1164"/>
        <end position="1330"/>
    </location>
</feature>
<feature type="signal peptide" evidence="3">
    <location>
        <begin position="1"/>
        <end position="30"/>
    </location>
</feature>
<dbReference type="SUPFAM" id="SSF49363">
    <property type="entry name" value="Purple acid phosphatase, N-terminal domain"/>
    <property type="match status" value="1"/>
</dbReference>
<evidence type="ECO:0000256" key="1">
    <source>
        <dbReference type="ARBA" id="ARBA00022729"/>
    </source>
</evidence>
<dbReference type="Proteomes" id="UP000250222">
    <property type="component" value="Unassembled WGS sequence"/>
</dbReference>
<feature type="compositionally biased region" description="Acidic residues" evidence="2">
    <location>
        <begin position="2506"/>
        <end position="2554"/>
    </location>
</feature>
<dbReference type="PANTHER" id="PTHR43143:SF1">
    <property type="entry name" value="SERINE_THREONINE-PROTEIN PHOSPHATASE CPPED1"/>
    <property type="match status" value="1"/>
</dbReference>
<evidence type="ECO:0008006" key="9">
    <source>
        <dbReference type="Google" id="ProtNLM"/>
    </source>
</evidence>
<dbReference type="PANTHER" id="PTHR43143">
    <property type="entry name" value="METALLOPHOSPHOESTERASE, CALCINEURIN SUPERFAMILY"/>
    <property type="match status" value="1"/>
</dbReference>
<dbReference type="Pfam" id="PF16656">
    <property type="entry name" value="Pur_ac_phosph_N"/>
    <property type="match status" value="1"/>
</dbReference>
<dbReference type="InterPro" id="IPR015914">
    <property type="entry name" value="PAPs_N"/>
</dbReference>
<dbReference type="Gene3D" id="2.60.120.200">
    <property type="match status" value="1"/>
</dbReference>
<gene>
    <name evidence="7" type="ORF">SAMN05216184_11676</name>
</gene>
<dbReference type="InterPro" id="IPR018765">
    <property type="entry name" value="DUF2341"/>
</dbReference>
<keyword evidence="8" id="KW-1185">Reference proteome</keyword>
<feature type="region of interest" description="Disordered" evidence="2">
    <location>
        <begin position="364"/>
        <end position="396"/>
    </location>
</feature>
<feature type="domain" description="Calcineurin-like phosphoesterase" evidence="4">
    <location>
        <begin position="2155"/>
        <end position="2340"/>
    </location>
</feature>
<feature type="non-terminal residue" evidence="7">
    <location>
        <position position="2677"/>
    </location>
</feature>
<evidence type="ECO:0000256" key="2">
    <source>
        <dbReference type="SAM" id="MobiDB-lite"/>
    </source>
</evidence>
<feature type="region of interest" description="Disordered" evidence="2">
    <location>
        <begin position="2503"/>
        <end position="2564"/>
    </location>
</feature>
<evidence type="ECO:0000313" key="7">
    <source>
        <dbReference type="EMBL" id="SSA46378.1"/>
    </source>
</evidence>
<dbReference type="Gene3D" id="3.60.21.10">
    <property type="match status" value="2"/>
</dbReference>